<dbReference type="InterPro" id="IPR006469">
    <property type="entry name" value="NifC_ABC_porter"/>
</dbReference>
<dbReference type="NCBIfam" id="TIGR02141">
    <property type="entry name" value="modB_ABC"/>
    <property type="match status" value="1"/>
</dbReference>
<organism evidence="13 14">
    <name type="scientific">Actinopolymorpha cephalotaxi</name>
    <dbReference type="NCBI Taxonomy" id="504797"/>
    <lineage>
        <taxon>Bacteria</taxon>
        <taxon>Bacillati</taxon>
        <taxon>Actinomycetota</taxon>
        <taxon>Actinomycetes</taxon>
        <taxon>Propionibacteriales</taxon>
        <taxon>Actinopolymorphaceae</taxon>
        <taxon>Actinopolymorpha</taxon>
    </lineage>
</organism>
<keyword evidence="3 9" id="KW-0813">Transport</keyword>
<evidence type="ECO:0000256" key="7">
    <source>
        <dbReference type="ARBA" id="ARBA00022989"/>
    </source>
</evidence>
<keyword evidence="7 9" id="KW-1133">Transmembrane helix</keyword>
<dbReference type="STRING" id="504797.SAMN05421678_102318"/>
<protein>
    <submittedName>
        <fullName evidence="13">Molybdate transport system permease protein</fullName>
    </submittedName>
</protein>
<feature type="transmembrane region" description="Helical" evidence="9">
    <location>
        <begin position="104"/>
        <end position="130"/>
    </location>
</feature>
<reference evidence="12 15" key="2">
    <citation type="submission" date="2020-07" db="EMBL/GenBank/DDBJ databases">
        <title>Sequencing the genomes of 1000 actinobacteria strains.</title>
        <authorList>
            <person name="Klenk H.-P."/>
        </authorList>
    </citation>
    <scope>NUCLEOTIDE SEQUENCE [LARGE SCALE GENOMIC DNA]</scope>
    <source>
        <strain evidence="12 15">DSM 45117</strain>
    </source>
</reference>
<dbReference type="PANTHER" id="PTHR30183:SF3">
    <property type="entry name" value="MOLYBDENUM TRANSPORT SYSTEM PERMEASE PROTEIN MODB"/>
    <property type="match status" value="1"/>
</dbReference>
<evidence type="ECO:0000256" key="5">
    <source>
        <dbReference type="ARBA" id="ARBA00022505"/>
    </source>
</evidence>
<feature type="region of interest" description="Disordered" evidence="10">
    <location>
        <begin position="1"/>
        <end position="53"/>
    </location>
</feature>
<keyword evidence="5" id="KW-0500">Molybdenum</keyword>
<dbReference type="PANTHER" id="PTHR30183">
    <property type="entry name" value="MOLYBDENUM TRANSPORT SYSTEM PERMEASE PROTEIN MODB"/>
    <property type="match status" value="1"/>
</dbReference>
<keyword evidence="6 9" id="KW-0812">Transmembrane</keyword>
<evidence type="ECO:0000256" key="3">
    <source>
        <dbReference type="ARBA" id="ARBA00022448"/>
    </source>
</evidence>
<dbReference type="SUPFAM" id="SSF161098">
    <property type="entry name" value="MetI-like"/>
    <property type="match status" value="1"/>
</dbReference>
<feature type="transmembrane region" description="Helical" evidence="9">
    <location>
        <begin position="183"/>
        <end position="204"/>
    </location>
</feature>
<evidence type="ECO:0000256" key="9">
    <source>
        <dbReference type="RuleBase" id="RU363032"/>
    </source>
</evidence>
<dbReference type="InterPro" id="IPR035906">
    <property type="entry name" value="MetI-like_sf"/>
</dbReference>
<evidence type="ECO:0000313" key="13">
    <source>
        <dbReference type="EMBL" id="SFF82930.1"/>
    </source>
</evidence>
<dbReference type="AlphaFoldDB" id="A0A1I2LWQ5"/>
<reference evidence="13 14" key="1">
    <citation type="submission" date="2016-10" db="EMBL/GenBank/DDBJ databases">
        <authorList>
            <person name="de Groot N.N."/>
        </authorList>
    </citation>
    <scope>NUCLEOTIDE SEQUENCE [LARGE SCALE GENOMIC DNA]</scope>
    <source>
        <strain evidence="13 14">CPCC 202808</strain>
    </source>
</reference>
<comment type="subcellular location">
    <subcellularLocation>
        <location evidence="1 9">Cell membrane</location>
        <topology evidence="1 9">Multi-pass membrane protein</topology>
    </subcellularLocation>
</comment>
<dbReference type="OrthoDB" id="9774448at2"/>
<dbReference type="Proteomes" id="UP000533017">
    <property type="component" value="Unassembled WGS sequence"/>
</dbReference>
<feature type="compositionally biased region" description="Basic and acidic residues" evidence="10">
    <location>
        <begin position="29"/>
        <end position="40"/>
    </location>
</feature>
<evidence type="ECO:0000313" key="14">
    <source>
        <dbReference type="Proteomes" id="UP000199052"/>
    </source>
</evidence>
<dbReference type="GO" id="GO:0015098">
    <property type="term" value="F:molybdate ion transmembrane transporter activity"/>
    <property type="evidence" value="ECO:0007669"/>
    <property type="project" value="InterPro"/>
</dbReference>
<dbReference type="RefSeq" id="WP_092881404.1">
    <property type="nucleotide sequence ID" value="NZ_FOOI01000002.1"/>
</dbReference>
<keyword evidence="15" id="KW-1185">Reference proteome</keyword>
<dbReference type="EMBL" id="JACBZA010000001">
    <property type="protein sequence ID" value="NYH81456.1"/>
    <property type="molecule type" value="Genomic_DNA"/>
</dbReference>
<dbReference type="GO" id="GO:0005886">
    <property type="term" value="C:plasma membrane"/>
    <property type="evidence" value="ECO:0007669"/>
    <property type="project" value="UniProtKB-SubCell"/>
</dbReference>
<dbReference type="InterPro" id="IPR011867">
    <property type="entry name" value="ModB_ABC"/>
</dbReference>
<feature type="domain" description="ABC transmembrane type-1" evidence="11">
    <location>
        <begin position="104"/>
        <end position="307"/>
    </location>
</feature>
<accession>A0A1I2LWQ5</accession>
<evidence type="ECO:0000256" key="10">
    <source>
        <dbReference type="SAM" id="MobiDB-lite"/>
    </source>
</evidence>
<evidence type="ECO:0000256" key="6">
    <source>
        <dbReference type="ARBA" id="ARBA00022692"/>
    </source>
</evidence>
<gene>
    <name evidence="12" type="ORF">FHR37_000307</name>
    <name evidence="13" type="ORF">SAMN05421678_102318</name>
</gene>
<proteinExistence type="inferred from homology"/>
<dbReference type="Proteomes" id="UP000199052">
    <property type="component" value="Unassembled WGS sequence"/>
</dbReference>
<evidence type="ECO:0000313" key="12">
    <source>
        <dbReference type="EMBL" id="NYH81456.1"/>
    </source>
</evidence>
<evidence type="ECO:0000256" key="2">
    <source>
        <dbReference type="ARBA" id="ARBA00007069"/>
    </source>
</evidence>
<dbReference type="InterPro" id="IPR000515">
    <property type="entry name" value="MetI-like"/>
</dbReference>
<comment type="similarity">
    <text evidence="2">Belongs to the binding-protein-dependent transport system permease family. CysTW subfamily.</text>
</comment>
<dbReference type="CDD" id="cd06261">
    <property type="entry name" value="TM_PBP2"/>
    <property type="match status" value="1"/>
</dbReference>
<feature type="transmembrane region" description="Helical" evidence="9">
    <location>
        <begin position="142"/>
        <end position="163"/>
    </location>
</feature>
<keyword evidence="4" id="KW-1003">Cell membrane</keyword>
<dbReference type="EMBL" id="FOOI01000002">
    <property type="protein sequence ID" value="SFF82930.1"/>
    <property type="molecule type" value="Genomic_DNA"/>
</dbReference>
<feature type="transmembrane region" description="Helical" evidence="9">
    <location>
        <begin position="288"/>
        <end position="307"/>
    </location>
</feature>
<feature type="transmembrane region" description="Helical" evidence="9">
    <location>
        <begin position="60"/>
        <end position="84"/>
    </location>
</feature>
<dbReference type="Gene3D" id="1.10.3720.10">
    <property type="entry name" value="MetI-like"/>
    <property type="match status" value="1"/>
</dbReference>
<dbReference type="Pfam" id="PF00528">
    <property type="entry name" value="BPD_transp_1"/>
    <property type="match status" value="1"/>
</dbReference>
<keyword evidence="8 9" id="KW-0472">Membrane</keyword>
<name>A0A1I2LWQ5_9ACTN</name>
<evidence type="ECO:0000256" key="1">
    <source>
        <dbReference type="ARBA" id="ARBA00004651"/>
    </source>
</evidence>
<evidence type="ECO:0000313" key="15">
    <source>
        <dbReference type="Proteomes" id="UP000533017"/>
    </source>
</evidence>
<dbReference type="NCBIfam" id="TIGR01581">
    <property type="entry name" value="Mo_ABC_porter"/>
    <property type="match status" value="1"/>
</dbReference>
<sequence>MARRTGGPAPRTGPDAGTGAPGSGGDSPTGRDLHPDEVRTGRTTAGGLRRPGDRGVRARVPVVLAVPACVGLAFLVVPLLGLVVRAPWSSLIDELGRPEVWQALRLSLVSATLATLVALVLGVPLAWVLARSTLPGRGLARALVTVPLVLPPVVGGVALLLVLGRRGLVGQWLDAWFGLSLPFTTAAVVLAEAFVATPFLVLSVEGALRAADRRYEDAAATLGASGWLTFRRVTLPLVAPGVAAGAVLAWARALGEFGATITFAGNFPGTTQTMPLAVYVAMETSPDAAIVLSLLLLVVSVVVLAALRDRWVPR</sequence>
<evidence type="ECO:0000256" key="4">
    <source>
        <dbReference type="ARBA" id="ARBA00022475"/>
    </source>
</evidence>
<evidence type="ECO:0000259" key="11">
    <source>
        <dbReference type="PROSITE" id="PS50928"/>
    </source>
</evidence>
<feature type="transmembrane region" description="Helical" evidence="9">
    <location>
        <begin position="233"/>
        <end position="251"/>
    </location>
</feature>
<dbReference type="PROSITE" id="PS50928">
    <property type="entry name" value="ABC_TM1"/>
    <property type="match status" value="1"/>
</dbReference>
<evidence type="ECO:0000256" key="8">
    <source>
        <dbReference type="ARBA" id="ARBA00023136"/>
    </source>
</evidence>